<dbReference type="Proteomes" id="UP001057998">
    <property type="component" value="Chromosome 2"/>
</dbReference>
<dbReference type="RefSeq" id="WP_255391042.1">
    <property type="nucleotide sequence ID" value="NZ_CP101509.1"/>
</dbReference>
<gene>
    <name evidence="1" type="ORF">NNL38_22195</name>
</gene>
<keyword evidence="2" id="KW-1185">Reference proteome</keyword>
<sequence>MKTPCVAKCKNNEGICSGCFRTMVEITEWRHMDNDKQAQTIDEIRGTQSTHTCTQCGKPAFCDISAGKSSCWCFEISRRDTSGLDTKSTTCLCRACLSQLPLRDH</sequence>
<evidence type="ECO:0000313" key="2">
    <source>
        <dbReference type="Proteomes" id="UP001057998"/>
    </source>
</evidence>
<dbReference type="InterPro" id="IPR010710">
    <property type="entry name" value="DUF1289"/>
</dbReference>
<dbReference type="EMBL" id="CP101509">
    <property type="protein sequence ID" value="UTV29723.1"/>
    <property type="molecule type" value="Genomic_DNA"/>
</dbReference>
<reference evidence="1" key="1">
    <citation type="submission" date="2022-07" db="EMBL/GenBank/DDBJ databases">
        <title>Genome sequencing of Photobacterium atrarenae GJH2-4.</title>
        <authorList>
            <person name="Park S.-J."/>
        </authorList>
    </citation>
    <scope>NUCLEOTIDE SEQUENCE</scope>
    <source>
        <strain evidence="1">GJH2-4</strain>
    </source>
</reference>
<proteinExistence type="predicted"/>
<dbReference type="Pfam" id="PF06945">
    <property type="entry name" value="DUF1289"/>
    <property type="match status" value="1"/>
</dbReference>
<dbReference type="InterPro" id="IPR032720">
    <property type="entry name" value="Cys_rich_CWC"/>
</dbReference>
<protein>
    <submittedName>
        <fullName evidence="1">DUF1289 domain-containing protein</fullName>
    </submittedName>
</protein>
<name>A0ABY5GK64_9GAMM</name>
<evidence type="ECO:0000313" key="1">
    <source>
        <dbReference type="EMBL" id="UTV29723.1"/>
    </source>
</evidence>
<accession>A0ABY5GK64</accession>
<dbReference type="Pfam" id="PF14375">
    <property type="entry name" value="Cys_rich_CWC"/>
    <property type="match status" value="1"/>
</dbReference>
<organism evidence="1 2">
    <name type="scientific">Photobacterium atrarenae</name>
    <dbReference type="NCBI Taxonomy" id="865757"/>
    <lineage>
        <taxon>Bacteria</taxon>
        <taxon>Pseudomonadati</taxon>
        <taxon>Pseudomonadota</taxon>
        <taxon>Gammaproteobacteria</taxon>
        <taxon>Vibrionales</taxon>
        <taxon>Vibrionaceae</taxon>
        <taxon>Photobacterium</taxon>
    </lineage>
</organism>